<dbReference type="AlphaFoldDB" id="A0A6J4SDP3"/>
<reference evidence="2" key="1">
    <citation type="submission" date="2020-02" db="EMBL/GenBank/DDBJ databases">
        <authorList>
            <person name="Meier V. D."/>
        </authorList>
    </citation>
    <scope>NUCLEOTIDE SEQUENCE</scope>
    <source>
        <strain evidence="2">AVDCRST_MAG39</strain>
    </source>
</reference>
<proteinExistence type="predicted"/>
<dbReference type="EMBL" id="CADCVW010000030">
    <property type="protein sequence ID" value="CAA9489906.1"/>
    <property type="molecule type" value="Genomic_DNA"/>
</dbReference>
<feature type="region of interest" description="Disordered" evidence="1">
    <location>
        <begin position="1"/>
        <end position="37"/>
    </location>
</feature>
<sequence>MAKKKSDSPEAQSERFRAAVRELEAAGDLDSTEAAAR</sequence>
<feature type="compositionally biased region" description="Basic and acidic residues" evidence="1">
    <location>
        <begin position="1"/>
        <end position="24"/>
    </location>
</feature>
<name>A0A6J4SDP3_9SPHN</name>
<organism evidence="2">
    <name type="scientific">uncultured Sphingomonadaceae bacterium</name>
    <dbReference type="NCBI Taxonomy" id="169976"/>
    <lineage>
        <taxon>Bacteria</taxon>
        <taxon>Pseudomonadati</taxon>
        <taxon>Pseudomonadota</taxon>
        <taxon>Alphaproteobacteria</taxon>
        <taxon>Sphingomonadales</taxon>
        <taxon>Sphingomonadaceae</taxon>
        <taxon>environmental samples</taxon>
    </lineage>
</organism>
<accession>A0A6J4SDP3</accession>
<evidence type="ECO:0000256" key="1">
    <source>
        <dbReference type="SAM" id="MobiDB-lite"/>
    </source>
</evidence>
<protein>
    <submittedName>
        <fullName evidence="2">Uncharacterized protein</fullName>
    </submittedName>
</protein>
<gene>
    <name evidence="2" type="ORF">AVDCRST_MAG39-729</name>
</gene>
<evidence type="ECO:0000313" key="2">
    <source>
        <dbReference type="EMBL" id="CAA9489906.1"/>
    </source>
</evidence>